<dbReference type="EMBL" id="JASXSV010000023">
    <property type="protein sequence ID" value="MDP0589904.1"/>
    <property type="molecule type" value="Genomic_DNA"/>
</dbReference>
<accession>A0AA90SU23</accession>
<dbReference type="Proteomes" id="UP001178148">
    <property type="component" value="Unassembled WGS sequence"/>
</dbReference>
<dbReference type="Gene3D" id="2.130.10.10">
    <property type="entry name" value="YVTN repeat-like/Quinoprotein amine dehydrogenase"/>
    <property type="match status" value="1"/>
</dbReference>
<organism evidence="1 2">
    <name type="scientific">Candidatus Endonucleibacter bathymodioli</name>
    <dbReference type="NCBI Taxonomy" id="539814"/>
    <lineage>
        <taxon>Bacteria</taxon>
        <taxon>Pseudomonadati</taxon>
        <taxon>Pseudomonadota</taxon>
        <taxon>Gammaproteobacteria</taxon>
        <taxon>Oceanospirillales</taxon>
        <taxon>Endozoicomonadaceae</taxon>
        <taxon>Candidatus Endonucleibacter</taxon>
    </lineage>
</organism>
<dbReference type="SUPFAM" id="SSF69322">
    <property type="entry name" value="Tricorn protease domain 2"/>
    <property type="match status" value="1"/>
</dbReference>
<keyword evidence="2" id="KW-1185">Reference proteome</keyword>
<gene>
    <name evidence="1" type="ORF">QS748_12260</name>
</gene>
<evidence type="ECO:0000313" key="1">
    <source>
        <dbReference type="EMBL" id="MDP0589904.1"/>
    </source>
</evidence>
<evidence type="ECO:0000313" key="2">
    <source>
        <dbReference type="Proteomes" id="UP001178148"/>
    </source>
</evidence>
<proteinExistence type="predicted"/>
<protein>
    <submittedName>
        <fullName evidence="1">WD40 repeat domain-containing protein</fullName>
    </submittedName>
</protein>
<dbReference type="InterPro" id="IPR015943">
    <property type="entry name" value="WD40/YVTN_repeat-like_dom_sf"/>
</dbReference>
<name>A0AA90SU23_9GAMM</name>
<sequence>MPDEAEAECSRRSHLDSLSENDDEFYDAQVDTEALVKDGLTITPEFKEENGLKDSTMVINNGAKCNVLRCPLIGTEMLINPIRFSYIVDSSRSVDHETFKPRASPTSRLVDQDSSHCNDEDDVLSFSKDSRYLLTTGKNKTLIIWVNEDQVWRKDITIFNDAAVSSACFSPDSRYMIVHTSVGVKIYSLRNGNKWEERCAIKDYMRATCSPDRRHLAIYNSEVIEIWNLGMNGVIGDTIHGWYTNIDLNTAYFTTNSSYLIVTCYNEPNKIFGLESNGNGYWERKSSIQAKGKDTLLTATIWNDDLYIGGHQY</sequence>
<reference evidence="1 2" key="1">
    <citation type="journal article" date="2023" name="bioRxiv">
        <title>An intranuclear bacterial parasite of deep-sea mussels expresses apoptosis inhibitors acquired from its host.</title>
        <authorList>
            <person name="Gonzalez Porras M.A."/>
            <person name="Assie A."/>
            <person name="Tietjen M."/>
            <person name="Violette M."/>
            <person name="Kleiner M."/>
            <person name="Gruber-Vodicka H."/>
            <person name="Dubilier N."/>
            <person name="Leisch N."/>
        </authorList>
    </citation>
    <scope>NUCLEOTIDE SEQUENCE [LARGE SCALE GENOMIC DNA]</scope>
    <source>
        <strain evidence="1">IAP13</strain>
    </source>
</reference>
<dbReference type="AlphaFoldDB" id="A0AA90SU23"/>
<comment type="caution">
    <text evidence="1">The sequence shown here is derived from an EMBL/GenBank/DDBJ whole genome shotgun (WGS) entry which is preliminary data.</text>
</comment>